<feature type="transmembrane region" description="Helical" evidence="2">
    <location>
        <begin position="613"/>
        <end position="632"/>
    </location>
</feature>
<dbReference type="Proteomes" id="UP001152797">
    <property type="component" value="Unassembled WGS sequence"/>
</dbReference>
<keyword evidence="6" id="KW-1185">Reference proteome</keyword>
<evidence type="ECO:0000313" key="5">
    <source>
        <dbReference type="EMBL" id="CAL4770774.1"/>
    </source>
</evidence>
<accession>A0A9P1C112</accession>
<dbReference type="InterPro" id="IPR011641">
    <property type="entry name" value="Tyr-kin_ephrin_A/B_rcpt-like"/>
</dbReference>
<dbReference type="InterPro" id="IPR009030">
    <property type="entry name" value="Growth_fac_rcpt_cys_sf"/>
</dbReference>
<keyword evidence="5" id="KW-0675">Receptor</keyword>
<feature type="region of interest" description="Disordered" evidence="1">
    <location>
        <begin position="1285"/>
        <end position="1314"/>
    </location>
</feature>
<dbReference type="PANTHER" id="PTHR46967:SF1">
    <property type="entry name" value="KERATIN-ASSOCIATED PROTEIN 16-1-LIKE"/>
    <property type="match status" value="1"/>
</dbReference>
<dbReference type="PROSITE" id="PS51257">
    <property type="entry name" value="PROKAR_LIPOPROTEIN"/>
    <property type="match status" value="1"/>
</dbReference>
<dbReference type="SUPFAM" id="SSF57184">
    <property type="entry name" value="Growth factor receptor domain"/>
    <property type="match status" value="1"/>
</dbReference>
<dbReference type="EMBL" id="CAMXCT020000804">
    <property type="protein sequence ID" value="CAL1136837.1"/>
    <property type="molecule type" value="Genomic_DNA"/>
</dbReference>
<proteinExistence type="predicted"/>
<keyword evidence="5" id="KW-0418">Kinase</keyword>
<keyword evidence="2" id="KW-0472">Membrane</keyword>
<dbReference type="EMBL" id="CAMXCT010000804">
    <property type="protein sequence ID" value="CAI3983462.1"/>
    <property type="molecule type" value="Genomic_DNA"/>
</dbReference>
<evidence type="ECO:0000259" key="3">
    <source>
        <dbReference type="Pfam" id="PF07699"/>
    </source>
</evidence>
<name>A0A9P1C112_9DINO</name>
<sequence>MKQPAFEFYPILSLHFGALVLHSLVSCGFRELESSLTEAGLEDVTQCYAGFGLYHEATNQYVADRKDPSGLMCKACPSGTYSAEVLDSKGSTFACKPCAVGTAQPSGALAQYGPVVVENSAALACDLCPPGEHQDEEGSSSCKRCGIGQYQHQKGQEKCLVCPQGTTTPGLSSSTLEDCGCAKDTIDIGTAVQPECVACGEGLYCPFAATLEGLKTGNATKSHLEVPRIMAGYHGTVHRPLELFKCHLERCPGGQPGQCGSGLQGLPCSECREGESWDGKQCGACSSWLVLGWVTVGFAALLALPAMYYINKRSASATANLKQTAMICFNMIVSLAQVCALLGMMTIQWPGVFNEMTSGSQVLLLDLESTHVACIGGASPSFRYILTVLVFPAAIAWLLLCLALSRCFPQRFQWKWAQTFNTMGALMQVAINMMSSLALQPFMCYHHPNGQESLVKYPGVLCGGEAHTVMKVAGYILLIVFVFGFLSIAAWAAKKIPTWGSNGQISRVHSFIFLIARFRMDRWWFGVPLLLRGPLLSLPVVWATDSPETQTSIAAFVVAIFLFLQIMAWPWKVPLLNVMDTWVTLWLLVLLLATPVYNTGVVAQTQLKEQFSVIFMAFIVLALFFVIAIIFIQSARRLFDAASDLAAECEGSVPEFVPILRRFLTDLDQYFDLAAFRSAASSSKIQRLENQVRYQKRRRAEAETELKRQLAPKQGLRIESLWWLRTGLADPSIPAQSLSSFAAEFPVQERPDVTISRNSVSRSRDCFAEILKHMNKQSLVNVGHAMPLGDGTLSDQSKAIIFLHLHDEACMRVKSFSDFLTLSNSRSRSSAVQNQILQVFGPGDVMIDVLCELVALERKNAARIAKSLLDTSQSACEALLEGFLKESSQRRLRVVHIVVGDGAPTNESAVKRMWRAYSTFKPDVLRYKVLNVCVSKLAHLREGQASRDECCALVAAELAKQLLPVHDKPTPTRFFLFSACVNTILRMLLLNLPPSVWMKLREVCPQKQNGKRMQQILTYFTLPETGADVRRAALCLRLTMHAVAITAQKPTSTDSVPPLVRMGQGMNAWMISRRLPAFSKHFDTLKGIHADLHPPLAAAVVKLSTLVQDIEQEQKGILRCAETMLSSIAEAEMSRFLLEDPQRLEHLEDWFGEQHPSLALRHFTTAKFTLACPEDFLKAVHLVESCVDLIPQERVKAVLKDYLRVKELAPELSVAFLLELASLKLTISHCPAELAKAPGCLDDCSDLQLKGLSKTVMSSVRKLSLENTEKFPFLAALLTKGQQFAQEKSKPEVKSEQPGLDKTPKGDSSQEHSVAAAAETAAGAATFAVGQQVILSASKHKDKYNEKKCEIKALLSKKVKLIILEGSAKFEEKTVPMENIRAIPAAKGTPAASAAVKEQKGDEANNALANSLFGDK</sequence>
<comment type="caution">
    <text evidence="4">The sequence shown here is derived from an EMBL/GenBank/DDBJ whole genome shotgun (WGS) entry which is preliminary data.</text>
</comment>
<feature type="domain" description="Tyrosine-protein kinase ephrin type A/B receptor-like" evidence="3">
    <location>
        <begin position="140"/>
        <end position="179"/>
    </location>
</feature>
<feature type="transmembrane region" description="Helical" evidence="2">
    <location>
        <begin position="553"/>
        <end position="571"/>
    </location>
</feature>
<reference evidence="4" key="1">
    <citation type="submission" date="2022-10" db="EMBL/GenBank/DDBJ databases">
        <authorList>
            <person name="Chen Y."/>
            <person name="Dougan E. K."/>
            <person name="Chan C."/>
            <person name="Rhodes N."/>
            <person name="Thang M."/>
        </authorList>
    </citation>
    <scope>NUCLEOTIDE SEQUENCE</scope>
</reference>
<evidence type="ECO:0000256" key="2">
    <source>
        <dbReference type="SAM" id="Phobius"/>
    </source>
</evidence>
<keyword evidence="2" id="KW-0812">Transmembrane</keyword>
<feature type="transmembrane region" description="Helical" evidence="2">
    <location>
        <begin position="583"/>
        <end position="601"/>
    </location>
</feature>
<evidence type="ECO:0000313" key="4">
    <source>
        <dbReference type="EMBL" id="CAI3983462.1"/>
    </source>
</evidence>
<keyword evidence="2" id="KW-1133">Transmembrane helix</keyword>
<organism evidence="4">
    <name type="scientific">Cladocopium goreaui</name>
    <dbReference type="NCBI Taxonomy" id="2562237"/>
    <lineage>
        <taxon>Eukaryota</taxon>
        <taxon>Sar</taxon>
        <taxon>Alveolata</taxon>
        <taxon>Dinophyceae</taxon>
        <taxon>Suessiales</taxon>
        <taxon>Symbiodiniaceae</taxon>
        <taxon>Cladocopium</taxon>
    </lineage>
</organism>
<dbReference type="Gene3D" id="2.10.50.10">
    <property type="entry name" value="Tumor Necrosis Factor Receptor, subunit A, domain 2"/>
    <property type="match status" value="1"/>
</dbReference>
<dbReference type="PANTHER" id="PTHR46967">
    <property type="entry name" value="INSULIN-LIKE GROWTH FACTOR BINDING PROTEIN,N-TERMINAL"/>
    <property type="match status" value="1"/>
</dbReference>
<reference evidence="5 6" key="2">
    <citation type="submission" date="2024-05" db="EMBL/GenBank/DDBJ databases">
        <authorList>
            <person name="Chen Y."/>
            <person name="Shah S."/>
            <person name="Dougan E. K."/>
            <person name="Thang M."/>
            <person name="Chan C."/>
        </authorList>
    </citation>
    <scope>NUCLEOTIDE SEQUENCE [LARGE SCALE GENOMIC DNA]</scope>
</reference>
<feature type="transmembrane region" description="Helical" evidence="2">
    <location>
        <begin position="384"/>
        <end position="405"/>
    </location>
</feature>
<evidence type="ECO:0000313" key="6">
    <source>
        <dbReference type="Proteomes" id="UP001152797"/>
    </source>
</evidence>
<feature type="transmembrane region" description="Helical" evidence="2">
    <location>
        <begin position="523"/>
        <end position="541"/>
    </location>
</feature>
<feature type="transmembrane region" description="Helical" evidence="2">
    <location>
        <begin position="331"/>
        <end position="349"/>
    </location>
</feature>
<feature type="transmembrane region" description="Helical" evidence="2">
    <location>
        <begin position="288"/>
        <end position="310"/>
    </location>
</feature>
<feature type="transmembrane region" description="Helical" evidence="2">
    <location>
        <begin position="472"/>
        <end position="493"/>
    </location>
</feature>
<keyword evidence="5" id="KW-0808">Transferase</keyword>
<dbReference type="Pfam" id="PF07699">
    <property type="entry name" value="Ephrin_rec_like"/>
    <property type="match status" value="1"/>
</dbReference>
<gene>
    <name evidence="4" type="ORF">C1SCF055_LOCUS11072</name>
</gene>
<dbReference type="GO" id="GO:0016301">
    <property type="term" value="F:kinase activity"/>
    <property type="evidence" value="ECO:0007669"/>
    <property type="project" value="UniProtKB-KW"/>
</dbReference>
<dbReference type="SMART" id="SM01411">
    <property type="entry name" value="Ephrin_rec_like"/>
    <property type="match status" value="2"/>
</dbReference>
<protein>
    <submittedName>
        <fullName evidence="5">Tyrosine-protein kinase ephrin type A/B receptor-like domain-containing protein</fullName>
    </submittedName>
</protein>
<evidence type="ECO:0000256" key="1">
    <source>
        <dbReference type="SAM" id="MobiDB-lite"/>
    </source>
</evidence>
<dbReference type="OrthoDB" id="439917at2759"/>
<dbReference type="EMBL" id="CAMXCT030000804">
    <property type="protein sequence ID" value="CAL4770774.1"/>
    <property type="molecule type" value="Genomic_DNA"/>
</dbReference>